<dbReference type="GO" id="GO:0046872">
    <property type="term" value="F:metal ion binding"/>
    <property type="evidence" value="ECO:0007669"/>
    <property type="project" value="UniProtKB-KW"/>
</dbReference>
<dbReference type="PROSITE" id="PS51819">
    <property type="entry name" value="VOC"/>
    <property type="match status" value="1"/>
</dbReference>
<dbReference type="GO" id="GO:0046491">
    <property type="term" value="P:L-methylmalonyl-CoA metabolic process"/>
    <property type="evidence" value="ECO:0007669"/>
    <property type="project" value="TreeGrafter"/>
</dbReference>
<dbReference type="PANTHER" id="PTHR43048:SF3">
    <property type="entry name" value="METHYLMALONYL-COA EPIMERASE, MITOCHONDRIAL"/>
    <property type="match status" value="1"/>
</dbReference>
<dbReference type="InterPro" id="IPR037523">
    <property type="entry name" value="VOC_core"/>
</dbReference>
<dbReference type="Pfam" id="PF00903">
    <property type="entry name" value="Glyoxalase"/>
    <property type="match status" value="1"/>
</dbReference>
<dbReference type="RefSeq" id="WP_144260892.1">
    <property type="nucleotide sequence ID" value="NZ_QMDX01000002.1"/>
</dbReference>
<gene>
    <name evidence="3" type="ORF">DP107_04135</name>
</gene>
<protein>
    <submittedName>
        <fullName evidence="3">VOC family protein</fullName>
    </submittedName>
</protein>
<evidence type="ECO:0000259" key="2">
    <source>
        <dbReference type="PROSITE" id="PS51819"/>
    </source>
</evidence>
<dbReference type="Proteomes" id="UP000319894">
    <property type="component" value="Unassembled WGS sequence"/>
</dbReference>
<evidence type="ECO:0000256" key="1">
    <source>
        <dbReference type="ARBA" id="ARBA00022723"/>
    </source>
</evidence>
<dbReference type="AlphaFoldDB" id="A0A554NCF0"/>
<dbReference type="InParanoid" id="A0A554NCF0"/>
<sequence>MVTPESFFHVAIKTTDMDRDVAFYRDRLDGEVIDRAEGTGDRADDLTYAALSVADKRVYLFGTAPYEAAGLTDGLPPGFLHFGYVVADVDAAAADLAADGIPFVMEPTDFGPLRVAFFRSPGGVRIELIETSGG</sequence>
<name>A0A554NCF0_9EURY</name>
<dbReference type="OrthoDB" id="6111at2157"/>
<evidence type="ECO:0000313" key="4">
    <source>
        <dbReference type="Proteomes" id="UP000319894"/>
    </source>
</evidence>
<dbReference type="InterPro" id="IPR004360">
    <property type="entry name" value="Glyas_Fos-R_dOase_dom"/>
</dbReference>
<dbReference type="GO" id="GO:0004493">
    <property type="term" value="F:methylmalonyl-CoA epimerase activity"/>
    <property type="evidence" value="ECO:0007669"/>
    <property type="project" value="TreeGrafter"/>
</dbReference>
<dbReference type="CDD" id="cd06587">
    <property type="entry name" value="VOC"/>
    <property type="match status" value="1"/>
</dbReference>
<dbReference type="EMBL" id="QMDX01000002">
    <property type="protein sequence ID" value="TSD15052.1"/>
    <property type="molecule type" value="Genomic_DNA"/>
</dbReference>
<evidence type="ECO:0000313" key="3">
    <source>
        <dbReference type="EMBL" id="TSD15052.1"/>
    </source>
</evidence>
<feature type="domain" description="VOC" evidence="2">
    <location>
        <begin position="6"/>
        <end position="131"/>
    </location>
</feature>
<dbReference type="InterPro" id="IPR051785">
    <property type="entry name" value="MMCE/EMCE_epimerase"/>
</dbReference>
<comment type="caution">
    <text evidence="3">The sequence shown here is derived from an EMBL/GenBank/DDBJ whole genome shotgun (WGS) entry which is preliminary data.</text>
</comment>
<dbReference type="SUPFAM" id="SSF54593">
    <property type="entry name" value="Glyoxalase/Bleomycin resistance protein/Dihydroxybiphenyl dioxygenase"/>
    <property type="match status" value="1"/>
</dbReference>
<organism evidence="3 4">
    <name type="scientific">Haloglomus irregulare</name>
    <dbReference type="NCBI Taxonomy" id="2234134"/>
    <lineage>
        <taxon>Archaea</taxon>
        <taxon>Methanobacteriati</taxon>
        <taxon>Methanobacteriota</taxon>
        <taxon>Stenosarchaea group</taxon>
        <taxon>Halobacteria</taxon>
        <taxon>Halobacteriales</taxon>
        <taxon>Natronomonadaceae</taxon>
        <taxon>Haloglomus</taxon>
    </lineage>
</organism>
<reference evidence="3 4" key="1">
    <citation type="submission" date="2018-06" db="EMBL/GenBank/DDBJ databases">
        <title>Natronomonas sp. F16-60 a new haloarchaeon isolated from a solar saltern of Isla Cristina, Huelva, Spain.</title>
        <authorList>
            <person name="Duran-Viseras A."/>
            <person name="Sanchez-Porro C."/>
            <person name="Ventosa A."/>
        </authorList>
    </citation>
    <scope>NUCLEOTIDE SEQUENCE [LARGE SCALE GENOMIC DNA]</scope>
    <source>
        <strain evidence="3 4">F16-60</strain>
    </source>
</reference>
<dbReference type="InterPro" id="IPR029068">
    <property type="entry name" value="Glyas_Bleomycin-R_OHBP_Dase"/>
</dbReference>
<keyword evidence="1" id="KW-0479">Metal-binding</keyword>
<keyword evidence="4" id="KW-1185">Reference proteome</keyword>
<accession>A0A554NCF0</accession>
<dbReference type="Gene3D" id="3.10.180.10">
    <property type="entry name" value="2,3-Dihydroxybiphenyl 1,2-Dioxygenase, domain 1"/>
    <property type="match status" value="1"/>
</dbReference>
<proteinExistence type="predicted"/>
<dbReference type="PANTHER" id="PTHR43048">
    <property type="entry name" value="METHYLMALONYL-COA EPIMERASE"/>
    <property type="match status" value="1"/>
</dbReference>